<name>A0A8S5SCH4_9CAUD</name>
<protein>
    <submittedName>
        <fullName evidence="1">Baseplate protein</fullName>
    </submittedName>
</protein>
<proteinExistence type="predicted"/>
<evidence type="ECO:0000313" key="1">
    <source>
        <dbReference type="EMBL" id="DAF48641.1"/>
    </source>
</evidence>
<reference evidence="1" key="1">
    <citation type="journal article" date="2021" name="Proc. Natl. Acad. Sci. U.S.A.">
        <title>A Catalog of Tens of Thousands of Viruses from Human Metagenomes Reveals Hidden Associations with Chronic Diseases.</title>
        <authorList>
            <person name="Tisza M.J."/>
            <person name="Buck C.B."/>
        </authorList>
    </citation>
    <scope>NUCLEOTIDE SEQUENCE</scope>
    <source>
        <strain evidence="1">CtzWr28</strain>
    </source>
</reference>
<sequence>MAKLTKFKAQQVEFPTHYKVEDTNRGDTKIKNIIPAFGTIRENGTPETEEIYNGLQLGNVHTLQANKTTNLNIDYYVCNLEGLTEFGVNNDLKLRINVDTKNTNATTKLKLNNIDYTLLKEYNGTLKQIEAGDFKPNKSYELVYNGNQFVVINITEFGTETDTVLEGKRLAEIIGLEYGGNIQNTGTKTTGKFYYDKALKYYYECIANNNLTYNDGSKFRAISNKPILDKLENLYEIENQRIQVANGDVIFTKKGKTVTVMVRLQNDGNNITFHENQQLLEIPLKFRPTSLSYGFEAALASSSLTPGFNGATRMQINPTNITIWGAHLGRFNVLKGSATYFID</sequence>
<organism evidence="1">
    <name type="scientific">Siphoviridae sp. ctzWr28</name>
    <dbReference type="NCBI Taxonomy" id="2827980"/>
    <lineage>
        <taxon>Viruses</taxon>
        <taxon>Duplodnaviria</taxon>
        <taxon>Heunggongvirae</taxon>
        <taxon>Uroviricota</taxon>
        <taxon>Caudoviricetes</taxon>
    </lineage>
</organism>
<accession>A0A8S5SCH4</accession>
<dbReference type="EMBL" id="BK032571">
    <property type="protein sequence ID" value="DAF48641.1"/>
    <property type="molecule type" value="Genomic_DNA"/>
</dbReference>